<evidence type="ECO:0000256" key="2">
    <source>
        <dbReference type="ARBA" id="ARBA00023015"/>
    </source>
</evidence>
<keyword evidence="4" id="KW-0804">Transcription</keyword>
<evidence type="ECO:0000313" key="10">
    <source>
        <dbReference type="Proteomes" id="UP001206128"/>
    </source>
</evidence>
<organism evidence="9 10">
    <name type="scientific">Goodfellowiella coeruleoviolacea</name>
    <dbReference type="NCBI Taxonomy" id="334858"/>
    <lineage>
        <taxon>Bacteria</taxon>
        <taxon>Bacillati</taxon>
        <taxon>Actinomycetota</taxon>
        <taxon>Actinomycetes</taxon>
        <taxon>Pseudonocardiales</taxon>
        <taxon>Pseudonocardiaceae</taxon>
        <taxon>Goodfellowiella</taxon>
    </lineage>
</organism>
<dbReference type="AlphaFoldDB" id="A0AAE3GIW0"/>
<comment type="function">
    <text evidence="5">May be an activator protein for the gylABX operon.</text>
</comment>
<evidence type="ECO:0000256" key="5">
    <source>
        <dbReference type="ARBA" id="ARBA00058938"/>
    </source>
</evidence>
<evidence type="ECO:0000256" key="4">
    <source>
        <dbReference type="ARBA" id="ARBA00023163"/>
    </source>
</evidence>
<keyword evidence="10" id="KW-1185">Reference proteome</keyword>
<comment type="caution">
    <text evidence="9">The sequence shown here is derived from an EMBL/GenBank/DDBJ whole genome shotgun (WGS) entry which is preliminary data.</text>
</comment>
<dbReference type="GO" id="GO:0003677">
    <property type="term" value="F:DNA binding"/>
    <property type="evidence" value="ECO:0007669"/>
    <property type="project" value="UniProtKB-KW"/>
</dbReference>
<protein>
    <recommendedName>
        <fullName evidence="6">Glycerol operon regulatory protein</fullName>
    </recommendedName>
</protein>
<evidence type="ECO:0000313" key="9">
    <source>
        <dbReference type="EMBL" id="MCP2168438.1"/>
    </source>
</evidence>
<sequence length="263" mass="27885">MSTPDSTPAPGVSLSTTERVAQVLLAFAGDERWLGVSELARRLGLGKAVVHRILQTLVETDLLAHDQTTRRYRLGPGALRLGRNAIRDSELRAAGMPVISRLAALTGETTTLSARIGHSRCYIGQIESLQPIRVTIALGESVPLTIGASGLAILAFLSEADIDLALRTPIQPVTDRTVVDPVVIRERLAGIRKRGWSTTESERVPMSSSVAAPIFDALGEPVGALSVGSVASRVDQARLAELGTLVSEAAADVTDALRQARSE</sequence>
<dbReference type="SUPFAM" id="SSF46785">
    <property type="entry name" value="Winged helix' DNA-binding domain"/>
    <property type="match status" value="1"/>
</dbReference>
<dbReference type="Gene3D" id="1.10.10.10">
    <property type="entry name" value="Winged helix-like DNA-binding domain superfamily/Winged helix DNA-binding domain"/>
    <property type="match status" value="1"/>
</dbReference>
<dbReference type="InterPro" id="IPR005471">
    <property type="entry name" value="Tscrpt_reg_IclR_N"/>
</dbReference>
<dbReference type="PROSITE" id="PS51077">
    <property type="entry name" value="HTH_ICLR"/>
    <property type="match status" value="1"/>
</dbReference>
<proteinExistence type="predicted"/>
<dbReference type="Proteomes" id="UP001206128">
    <property type="component" value="Unassembled WGS sequence"/>
</dbReference>
<accession>A0AAE3GIW0</accession>
<dbReference type="FunFam" id="1.10.10.10:FF:000056">
    <property type="entry name" value="IclR family transcriptional regulator"/>
    <property type="match status" value="1"/>
</dbReference>
<dbReference type="InterPro" id="IPR014757">
    <property type="entry name" value="Tscrpt_reg_IclR_C"/>
</dbReference>
<dbReference type="SMART" id="SM00346">
    <property type="entry name" value="HTH_ICLR"/>
    <property type="match status" value="1"/>
</dbReference>
<dbReference type="InterPro" id="IPR036388">
    <property type="entry name" value="WH-like_DNA-bd_sf"/>
</dbReference>
<feature type="domain" description="IclR-ED" evidence="8">
    <location>
        <begin position="77"/>
        <end position="259"/>
    </location>
</feature>
<dbReference type="Gene3D" id="3.30.450.40">
    <property type="match status" value="1"/>
</dbReference>
<name>A0AAE3GIW0_9PSEU</name>
<dbReference type="EMBL" id="JAMTCK010000014">
    <property type="protein sequence ID" value="MCP2168438.1"/>
    <property type="molecule type" value="Genomic_DNA"/>
</dbReference>
<dbReference type="Pfam" id="PF01614">
    <property type="entry name" value="IclR_C"/>
    <property type="match status" value="1"/>
</dbReference>
<dbReference type="PANTHER" id="PTHR30136:SF24">
    <property type="entry name" value="HTH-TYPE TRANSCRIPTIONAL REPRESSOR ALLR"/>
    <property type="match status" value="1"/>
</dbReference>
<dbReference type="GO" id="GO:0045892">
    <property type="term" value="P:negative regulation of DNA-templated transcription"/>
    <property type="evidence" value="ECO:0007669"/>
    <property type="project" value="TreeGrafter"/>
</dbReference>
<dbReference type="GO" id="GO:0003700">
    <property type="term" value="F:DNA-binding transcription factor activity"/>
    <property type="evidence" value="ECO:0007669"/>
    <property type="project" value="TreeGrafter"/>
</dbReference>
<evidence type="ECO:0000259" key="8">
    <source>
        <dbReference type="PROSITE" id="PS51078"/>
    </source>
</evidence>
<gene>
    <name evidence="9" type="ORF">LX83_005316</name>
</gene>
<reference evidence="9" key="1">
    <citation type="submission" date="2022-06" db="EMBL/GenBank/DDBJ databases">
        <title>Genomic Encyclopedia of Archaeal and Bacterial Type Strains, Phase II (KMG-II): from individual species to whole genera.</title>
        <authorList>
            <person name="Goeker M."/>
        </authorList>
    </citation>
    <scope>NUCLEOTIDE SEQUENCE</scope>
    <source>
        <strain evidence="9">DSM 43935</strain>
    </source>
</reference>
<evidence type="ECO:0000256" key="1">
    <source>
        <dbReference type="ARBA" id="ARBA00022798"/>
    </source>
</evidence>
<dbReference type="Pfam" id="PF09339">
    <property type="entry name" value="HTH_IclR"/>
    <property type="match status" value="1"/>
</dbReference>
<dbReference type="InterPro" id="IPR050707">
    <property type="entry name" value="HTH_MetabolicPath_Reg"/>
</dbReference>
<keyword evidence="1" id="KW-0319">Glycerol metabolism</keyword>
<dbReference type="SUPFAM" id="SSF55781">
    <property type="entry name" value="GAF domain-like"/>
    <property type="match status" value="1"/>
</dbReference>
<dbReference type="PANTHER" id="PTHR30136">
    <property type="entry name" value="HELIX-TURN-HELIX TRANSCRIPTIONAL REGULATOR, ICLR FAMILY"/>
    <property type="match status" value="1"/>
</dbReference>
<dbReference type="PROSITE" id="PS51078">
    <property type="entry name" value="ICLR_ED"/>
    <property type="match status" value="1"/>
</dbReference>
<evidence type="ECO:0000256" key="6">
    <source>
        <dbReference type="ARBA" id="ARBA00070406"/>
    </source>
</evidence>
<feature type="domain" description="HTH iclR-type" evidence="7">
    <location>
        <begin position="14"/>
        <end position="76"/>
    </location>
</feature>
<dbReference type="GO" id="GO:0006071">
    <property type="term" value="P:glycerol metabolic process"/>
    <property type="evidence" value="ECO:0007669"/>
    <property type="project" value="UniProtKB-KW"/>
</dbReference>
<dbReference type="RefSeq" id="WP_253776297.1">
    <property type="nucleotide sequence ID" value="NZ_JAMTCK010000014.1"/>
</dbReference>
<evidence type="ECO:0000256" key="3">
    <source>
        <dbReference type="ARBA" id="ARBA00023125"/>
    </source>
</evidence>
<dbReference type="InterPro" id="IPR029016">
    <property type="entry name" value="GAF-like_dom_sf"/>
</dbReference>
<keyword evidence="3" id="KW-0238">DNA-binding</keyword>
<evidence type="ECO:0000259" key="7">
    <source>
        <dbReference type="PROSITE" id="PS51077"/>
    </source>
</evidence>
<dbReference type="InterPro" id="IPR036390">
    <property type="entry name" value="WH_DNA-bd_sf"/>
</dbReference>
<keyword evidence="2" id="KW-0805">Transcription regulation</keyword>